<organism evidence="1 2">
    <name type="scientific">Baudoinia panamericana (strain UAMH 10762)</name>
    <name type="common">Angels' share fungus</name>
    <name type="synonym">Baudoinia compniacensis (strain UAMH 10762)</name>
    <dbReference type="NCBI Taxonomy" id="717646"/>
    <lineage>
        <taxon>Eukaryota</taxon>
        <taxon>Fungi</taxon>
        <taxon>Dikarya</taxon>
        <taxon>Ascomycota</taxon>
        <taxon>Pezizomycotina</taxon>
        <taxon>Dothideomycetes</taxon>
        <taxon>Dothideomycetidae</taxon>
        <taxon>Mycosphaerellales</taxon>
        <taxon>Teratosphaeriaceae</taxon>
        <taxon>Baudoinia</taxon>
    </lineage>
</organism>
<dbReference type="GeneID" id="19108141"/>
<evidence type="ECO:0000313" key="2">
    <source>
        <dbReference type="Proteomes" id="UP000011761"/>
    </source>
</evidence>
<dbReference type="AlphaFoldDB" id="M2MXU9"/>
<name>M2MXU9_BAUPA</name>
<accession>M2MXU9</accession>
<keyword evidence="2" id="KW-1185">Reference proteome</keyword>
<dbReference type="KEGG" id="bcom:BAUCODRAFT_127381"/>
<proteinExistence type="predicted"/>
<protein>
    <submittedName>
        <fullName evidence="1">Uncharacterized protein</fullName>
    </submittedName>
</protein>
<sequence length="275" mass="31455">MHEDRVGWVNSKWNERDMKEIYIERVAKAAGPEECWFHIERIRFAPRLQSVHPNIHWNEKTNFIRLPKSGTLKLTLCFSMDWYIATRLACVEIGYDLLARRHNILGLRAYFTDTPYPTAQSGPVAYDYCNHSSGDCENWDRKQQSGCTQTPTVAQFGRASDGDMMRIELKEVKIMDKWLVKVFASTRLMMNRAAGKQENGYASRQGVRNMFGKRTSMVDQRRAAEAPEIILASPLSNRAWYHTPGGLAEVKLKGPVTPKGWPESLEFPVLEVADA</sequence>
<reference evidence="1 2" key="1">
    <citation type="journal article" date="2012" name="PLoS Pathog.">
        <title>Diverse lifestyles and strategies of plant pathogenesis encoded in the genomes of eighteen Dothideomycetes fungi.</title>
        <authorList>
            <person name="Ohm R.A."/>
            <person name="Feau N."/>
            <person name="Henrissat B."/>
            <person name="Schoch C.L."/>
            <person name="Horwitz B.A."/>
            <person name="Barry K.W."/>
            <person name="Condon B.J."/>
            <person name="Copeland A.C."/>
            <person name="Dhillon B."/>
            <person name="Glaser F."/>
            <person name="Hesse C.N."/>
            <person name="Kosti I."/>
            <person name="LaButti K."/>
            <person name="Lindquist E.A."/>
            <person name="Lucas S."/>
            <person name="Salamov A.A."/>
            <person name="Bradshaw R.E."/>
            <person name="Ciuffetti L."/>
            <person name="Hamelin R.C."/>
            <person name="Kema G.H.J."/>
            <person name="Lawrence C."/>
            <person name="Scott J.A."/>
            <person name="Spatafora J.W."/>
            <person name="Turgeon B.G."/>
            <person name="de Wit P.J.G.M."/>
            <person name="Zhong S."/>
            <person name="Goodwin S.B."/>
            <person name="Grigoriev I.V."/>
        </authorList>
    </citation>
    <scope>NUCLEOTIDE SEQUENCE [LARGE SCALE GENOMIC DNA]</scope>
    <source>
        <strain evidence="1 2">UAMH 10762</strain>
    </source>
</reference>
<dbReference type="RefSeq" id="XP_007681783.1">
    <property type="nucleotide sequence ID" value="XM_007683593.1"/>
</dbReference>
<evidence type="ECO:0000313" key="1">
    <source>
        <dbReference type="EMBL" id="EMC91484.1"/>
    </source>
</evidence>
<dbReference type="HOGENOM" id="CLU_1011899_0_0_1"/>
<gene>
    <name evidence="1" type="ORF">BAUCODRAFT_127381</name>
</gene>
<dbReference type="Proteomes" id="UP000011761">
    <property type="component" value="Unassembled WGS sequence"/>
</dbReference>
<dbReference type="EMBL" id="KB445564">
    <property type="protein sequence ID" value="EMC91484.1"/>
    <property type="molecule type" value="Genomic_DNA"/>
</dbReference>